<comment type="caution">
    <text evidence="3">The sequence shown here is derived from an EMBL/GenBank/DDBJ whole genome shotgun (WGS) entry which is preliminary data.</text>
</comment>
<dbReference type="Pfam" id="PF13369">
    <property type="entry name" value="Transglut_core2"/>
    <property type="match status" value="1"/>
</dbReference>
<proteinExistence type="inferred from homology"/>
<evidence type="ECO:0000259" key="2">
    <source>
        <dbReference type="Pfam" id="PF13369"/>
    </source>
</evidence>
<dbReference type="RefSeq" id="WP_282316616.1">
    <property type="nucleotide sequence ID" value="NZ_JARBWL010000002.1"/>
</dbReference>
<gene>
    <name evidence="3" type="ORF">POF45_20855</name>
</gene>
<dbReference type="PANTHER" id="PTHR31350:SF21">
    <property type="entry name" value="F-BOX ONLY PROTEIN 21"/>
    <property type="match status" value="1"/>
</dbReference>
<organism evidence="3 4">
    <name type="scientific">Pseudomonas fungipugnans</name>
    <dbReference type="NCBI Taxonomy" id="3024217"/>
    <lineage>
        <taxon>Bacteria</taxon>
        <taxon>Pseudomonadati</taxon>
        <taxon>Pseudomonadota</taxon>
        <taxon>Gammaproteobacteria</taxon>
        <taxon>Pseudomonadales</taxon>
        <taxon>Pseudomonadaceae</taxon>
        <taxon>Pseudomonas</taxon>
    </lineage>
</organism>
<dbReference type="InterPro" id="IPR032698">
    <property type="entry name" value="SirB1_N"/>
</dbReference>
<feature type="domain" description="Protein SirB1 N-terminal" evidence="2">
    <location>
        <begin position="44"/>
        <end position="183"/>
    </location>
</feature>
<evidence type="ECO:0000256" key="1">
    <source>
        <dbReference type="ARBA" id="ARBA00007100"/>
    </source>
</evidence>
<sequence length="267" mass="30058">MTPRQRFFACLHASPPALFEAALWIGAEHDAEVDPAQLLVNFQDLQQRVSYGLPMLPVSELAQPLLRRMNDLGFAQDDFAPLRPQAALLNKVLECRRGQPLVLGLIALELARGLEIPLVGVNFPGHFLLRVPGADHLLDPCGGRRLYPNDCRELLHRQYGPNMKLGADHLMTAEPRHMLQRLSRNLRQLHLAHDDYISALIDAERVLELGNASAADYLARASLYQRLDCPNAERFDLEHALLLSDDPIQRLRLTERLGHLPPNSIVH</sequence>
<dbReference type="PANTHER" id="PTHR31350">
    <property type="entry name" value="SI:DKEY-261L7.2"/>
    <property type="match status" value="1"/>
</dbReference>
<reference evidence="3 4" key="1">
    <citation type="submission" date="2023-02" db="EMBL/GenBank/DDBJ databases">
        <title>Pseudomonas chrutzelriedensis sp. nov., a potently antifungal strain isolated from moss.</title>
        <authorList>
            <person name="Schnyder A."/>
            <person name="Kalawong R."/>
            <person name="Eberl L."/>
            <person name="Agnoli K."/>
        </authorList>
    </citation>
    <scope>NUCLEOTIDE SEQUENCE [LARGE SCALE GENOMIC DNA]</scope>
    <source>
        <strain evidence="3 4">681</strain>
    </source>
</reference>
<comment type="similarity">
    <text evidence="1">Belongs to the UPF0162 family.</text>
</comment>
<evidence type="ECO:0000313" key="3">
    <source>
        <dbReference type="EMBL" id="MDI2593854.1"/>
    </source>
</evidence>
<name>A0ABT6QSM5_9PSED</name>
<dbReference type="EMBL" id="JARBWL010000002">
    <property type="protein sequence ID" value="MDI2593854.1"/>
    <property type="molecule type" value="Genomic_DNA"/>
</dbReference>
<dbReference type="Proteomes" id="UP001159100">
    <property type="component" value="Unassembled WGS sequence"/>
</dbReference>
<protein>
    <submittedName>
        <fullName evidence="3">Transglutaminase family protein</fullName>
    </submittedName>
</protein>
<evidence type="ECO:0000313" key="4">
    <source>
        <dbReference type="Proteomes" id="UP001159100"/>
    </source>
</evidence>
<accession>A0ABT6QSM5</accession>
<keyword evidence="4" id="KW-1185">Reference proteome</keyword>